<evidence type="ECO:0000313" key="5">
    <source>
        <dbReference type="EMBL" id="RCW80480.1"/>
    </source>
</evidence>
<dbReference type="Gene3D" id="3.40.50.2300">
    <property type="match status" value="1"/>
</dbReference>
<feature type="domain" description="HTH LytTR-type" evidence="4">
    <location>
        <begin position="158"/>
        <end position="262"/>
    </location>
</feature>
<keyword evidence="1" id="KW-0238">DNA-binding</keyword>
<accession>A0A368YJT4</accession>
<dbReference type="GO" id="GO:0006355">
    <property type="term" value="P:regulation of DNA-templated transcription"/>
    <property type="evidence" value="ECO:0007669"/>
    <property type="project" value="TreeGrafter"/>
</dbReference>
<evidence type="ECO:0000256" key="2">
    <source>
        <dbReference type="PROSITE-ProRule" id="PRU00169"/>
    </source>
</evidence>
<name>A0A368YJT4_9RHOB</name>
<sequence length="268" mass="29073">MTGALRVLIVDDEPIARRRLLRLLAQLDGIQPVGEAGDCDQAVAAIQTLRPDLVMLDLQMPGGDGFAVIERLGKAVPPVIFVTAFDQYALRAFEAAAVDYITKPVEMPRLAAAIERGRAAAMARDQGQRIAELQGMVAVLRAALDGTAGEGAAGSRDLWVRTRMGQTRIGIDSIDYILAERDYMRIFSGGQSYMIAESMAAMQRRLAPMGFLRIHRGVLVRQAAIAGLVRRRYGMLAVRLEDGTELGVGRSHVHDVLQVLGLKPAQDG</sequence>
<dbReference type="GO" id="GO:0000976">
    <property type="term" value="F:transcription cis-regulatory region binding"/>
    <property type="evidence" value="ECO:0007669"/>
    <property type="project" value="TreeGrafter"/>
</dbReference>
<dbReference type="Pfam" id="PF00072">
    <property type="entry name" value="Response_reg"/>
    <property type="match status" value="1"/>
</dbReference>
<dbReference type="Proteomes" id="UP000253345">
    <property type="component" value="Unassembled WGS sequence"/>
</dbReference>
<dbReference type="OrthoDB" id="3679796at2"/>
<dbReference type="GO" id="GO:0000156">
    <property type="term" value="F:phosphorelay response regulator activity"/>
    <property type="evidence" value="ECO:0007669"/>
    <property type="project" value="TreeGrafter"/>
</dbReference>
<dbReference type="PANTHER" id="PTHR48111:SF3">
    <property type="entry name" value="TRANSCRIPTIONAL REGULATORY PROTEIN BTSR"/>
    <property type="match status" value="1"/>
</dbReference>
<dbReference type="SMART" id="SM00850">
    <property type="entry name" value="LytTR"/>
    <property type="match status" value="1"/>
</dbReference>
<protein>
    <submittedName>
        <fullName evidence="5">LytTR family two component transcriptional regulator</fullName>
    </submittedName>
</protein>
<organism evidence="5 6">
    <name type="scientific">Paracoccus lutimaris</name>
    <dbReference type="NCBI Taxonomy" id="1490030"/>
    <lineage>
        <taxon>Bacteria</taxon>
        <taxon>Pseudomonadati</taxon>
        <taxon>Pseudomonadota</taxon>
        <taxon>Alphaproteobacteria</taxon>
        <taxon>Rhodobacterales</taxon>
        <taxon>Paracoccaceae</taxon>
        <taxon>Paracoccus</taxon>
    </lineage>
</organism>
<dbReference type="EMBL" id="QPJL01000019">
    <property type="protein sequence ID" value="RCW80480.1"/>
    <property type="molecule type" value="Genomic_DNA"/>
</dbReference>
<keyword evidence="2" id="KW-0597">Phosphoprotein</keyword>
<comment type="caution">
    <text evidence="5">The sequence shown here is derived from an EMBL/GenBank/DDBJ whole genome shotgun (WGS) entry which is preliminary data.</text>
</comment>
<dbReference type="PROSITE" id="PS50930">
    <property type="entry name" value="HTH_LYTTR"/>
    <property type="match status" value="1"/>
</dbReference>
<dbReference type="InterPro" id="IPR007492">
    <property type="entry name" value="LytTR_DNA-bd_dom"/>
</dbReference>
<dbReference type="RefSeq" id="WP_114350198.1">
    <property type="nucleotide sequence ID" value="NZ_QPJL01000019.1"/>
</dbReference>
<feature type="domain" description="Response regulatory" evidence="3">
    <location>
        <begin position="6"/>
        <end position="118"/>
    </location>
</feature>
<dbReference type="InterPro" id="IPR011006">
    <property type="entry name" value="CheY-like_superfamily"/>
</dbReference>
<evidence type="ECO:0000259" key="4">
    <source>
        <dbReference type="PROSITE" id="PS50930"/>
    </source>
</evidence>
<dbReference type="Pfam" id="PF04397">
    <property type="entry name" value="LytTR"/>
    <property type="match status" value="1"/>
</dbReference>
<gene>
    <name evidence="5" type="ORF">DFP89_11939</name>
</gene>
<evidence type="ECO:0000256" key="1">
    <source>
        <dbReference type="ARBA" id="ARBA00023125"/>
    </source>
</evidence>
<reference evidence="5 6" key="1">
    <citation type="submission" date="2018-07" db="EMBL/GenBank/DDBJ databases">
        <title>Genomic Encyclopedia of Type Strains, Phase III (KMG-III): the genomes of soil and plant-associated and newly described type strains.</title>
        <authorList>
            <person name="Whitman W."/>
        </authorList>
    </citation>
    <scope>NUCLEOTIDE SEQUENCE [LARGE SCALE GENOMIC DNA]</scope>
    <source>
        <strain evidence="5 6">CECT 8525</strain>
    </source>
</reference>
<dbReference type="Gene3D" id="2.40.50.1020">
    <property type="entry name" value="LytTr DNA-binding domain"/>
    <property type="match status" value="1"/>
</dbReference>
<proteinExistence type="predicted"/>
<dbReference type="PROSITE" id="PS50110">
    <property type="entry name" value="RESPONSE_REGULATORY"/>
    <property type="match status" value="1"/>
</dbReference>
<evidence type="ECO:0000259" key="3">
    <source>
        <dbReference type="PROSITE" id="PS50110"/>
    </source>
</evidence>
<evidence type="ECO:0000313" key="6">
    <source>
        <dbReference type="Proteomes" id="UP000253345"/>
    </source>
</evidence>
<feature type="modified residue" description="4-aspartylphosphate" evidence="2">
    <location>
        <position position="57"/>
    </location>
</feature>
<keyword evidence="6" id="KW-1185">Reference proteome</keyword>
<dbReference type="SUPFAM" id="SSF52172">
    <property type="entry name" value="CheY-like"/>
    <property type="match status" value="1"/>
</dbReference>
<dbReference type="AlphaFoldDB" id="A0A368YJT4"/>
<dbReference type="InterPro" id="IPR039420">
    <property type="entry name" value="WalR-like"/>
</dbReference>
<dbReference type="GO" id="GO:0005829">
    <property type="term" value="C:cytosol"/>
    <property type="evidence" value="ECO:0007669"/>
    <property type="project" value="TreeGrafter"/>
</dbReference>
<dbReference type="InterPro" id="IPR001789">
    <property type="entry name" value="Sig_transdc_resp-reg_receiver"/>
</dbReference>
<dbReference type="SMART" id="SM00448">
    <property type="entry name" value="REC"/>
    <property type="match status" value="1"/>
</dbReference>
<dbReference type="GO" id="GO:0032993">
    <property type="term" value="C:protein-DNA complex"/>
    <property type="evidence" value="ECO:0007669"/>
    <property type="project" value="TreeGrafter"/>
</dbReference>
<dbReference type="PANTHER" id="PTHR48111">
    <property type="entry name" value="REGULATOR OF RPOS"/>
    <property type="match status" value="1"/>
</dbReference>